<gene>
    <name evidence="1" type="ORF">LCGC14_1720910</name>
</gene>
<feature type="non-terminal residue" evidence="1">
    <location>
        <position position="1"/>
    </location>
</feature>
<comment type="caution">
    <text evidence="1">The sequence shown here is derived from an EMBL/GenBank/DDBJ whole genome shotgun (WGS) entry which is preliminary data.</text>
</comment>
<reference evidence="1" key="1">
    <citation type="journal article" date="2015" name="Nature">
        <title>Complex archaea that bridge the gap between prokaryotes and eukaryotes.</title>
        <authorList>
            <person name="Spang A."/>
            <person name="Saw J.H."/>
            <person name="Jorgensen S.L."/>
            <person name="Zaremba-Niedzwiedzka K."/>
            <person name="Martijn J."/>
            <person name="Lind A.E."/>
            <person name="van Eijk R."/>
            <person name="Schleper C."/>
            <person name="Guy L."/>
            <person name="Ettema T.J."/>
        </authorList>
    </citation>
    <scope>NUCLEOTIDE SEQUENCE</scope>
</reference>
<dbReference type="Gene3D" id="3.40.50.10320">
    <property type="entry name" value="LmbE-like"/>
    <property type="match status" value="1"/>
</dbReference>
<protein>
    <submittedName>
        <fullName evidence="1">Uncharacterized protein</fullName>
    </submittedName>
</protein>
<sequence length="160" mass="17952">QILLLPSPQDYMEDHTNVSRLMVTAAFCRNMPNFPTDPPTQPIPGDVALYHAMPAGLKDQLRNPIRPDFYVDVSSVLDTKRQALACHQSQKQWLDKTQGMDNYLKAMEDLSAQVGRLSGRFAHAEGWRRHFHLGFGSEDFDPLCHALGGELVFECPKGDG</sequence>
<evidence type="ECO:0000313" key="1">
    <source>
        <dbReference type="EMBL" id="KKM11428.1"/>
    </source>
</evidence>
<dbReference type="AlphaFoldDB" id="A0A0F9I052"/>
<accession>A0A0F9I052</accession>
<dbReference type="SUPFAM" id="SSF102588">
    <property type="entry name" value="LmbE-like"/>
    <property type="match status" value="1"/>
</dbReference>
<dbReference type="InterPro" id="IPR024078">
    <property type="entry name" value="LmbE-like_dom_sf"/>
</dbReference>
<proteinExistence type="predicted"/>
<dbReference type="EMBL" id="LAZR01015486">
    <property type="protein sequence ID" value="KKM11428.1"/>
    <property type="molecule type" value="Genomic_DNA"/>
</dbReference>
<name>A0A0F9I052_9ZZZZ</name>
<organism evidence="1">
    <name type="scientific">marine sediment metagenome</name>
    <dbReference type="NCBI Taxonomy" id="412755"/>
    <lineage>
        <taxon>unclassified sequences</taxon>
        <taxon>metagenomes</taxon>
        <taxon>ecological metagenomes</taxon>
    </lineage>
</organism>